<keyword evidence="3" id="KW-1185">Reference proteome</keyword>
<dbReference type="eggNOG" id="ENOG502Z950">
    <property type="taxonomic scope" value="Bacteria"/>
</dbReference>
<evidence type="ECO:0000259" key="1">
    <source>
        <dbReference type="Pfam" id="PF20078"/>
    </source>
</evidence>
<dbReference type="RefSeq" id="WP_012176897.1">
    <property type="nucleotide sequence ID" value="NC_009952.1"/>
</dbReference>
<dbReference type="AlphaFoldDB" id="A8LLF4"/>
<gene>
    <name evidence="2" type="ordered locus">Dshi_0215</name>
</gene>
<name>A8LLF4_DINSH</name>
<feature type="domain" description="DUF6473" evidence="1">
    <location>
        <begin position="1"/>
        <end position="269"/>
    </location>
</feature>
<dbReference type="EMBL" id="CP000830">
    <property type="protein sequence ID" value="ABV91964.1"/>
    <property type="molecule type" value="Genomic_DNA"/>
</dbReference>
<dbReference type="Pfam" id="PF20078">
    <property type="entry name" value="DUF6473"/>
    <property type="match status" value="1"/>
</dbReference>
<evidence type="ECO:0000313" key="3">
    <source>
        <dbReference type="Proteomes" id="UP000006833"/>
    </source>
</evidence>
<dbReference type="InterPro" id="IPR045524">
    <property type="entry name" value="DUF6473"/>
</dbReference>
<dbReference type="OrthoDB" id="7838347at2"/>
<proteinExistence type="predicted"/>
<organism evidence="2 3">
    <name type="scientific">Dinoroseobacter shibae (strain DSM 16493 / NCIMB 14021 / DFL 12)</name>
    <dbReference type="NCBI Taxonomy" id="398580"/>
    <lineage>
        <taxon>Bacteria</taxon>
        <taxon>Pseudomonadati</taxon>
        <taxon>Pseudomonadota</taxon>
        <taxon>Alphaproteobacteria</taxon>
        <taxon>Rhodobacterales</taxon>
        <taxon>Roseobacteraceae</taxon>
        <taxon>Dinoroseobacter</taxon>
    </lineage>
</organism>
<accession>A8LLF4</accession>
<reference evidence="3" key="1">
    <citation type="journal article" date="2010" name="ISME J.">
        <title>The complete genome sequence of the algal symbiont Dinoroseobacter shibae: a hitchhiker's guide to life in the sea.</title>
        <authorList>
            <person name="Wagner-Dobler I."/>
            <person name="Ballhausen B."/>
            <person name="Berger M."/>
            <person name="Brinkhoff T."/>
            <person name="Buchholz I."/>
            <person name="Bunk B."/>
            <person name="Cypionka H."/>
            <person name="Daniel R."/>
            <person name="Drepper T."/>
            <person name="Gerdts G."/>
            <person name="Hahnke S."/>
            <person name="Han C."/>
            <person name="Jahn D."/>
            <person name="Kalhoefer D."/>
            <person name="Kiss H."/>
            <person name="Klenk H.P."/>
            <person name="Kyrpides N."/>
            <person name="Liebl W."/>
            <person name="Liesegang H."/>
            <person name="Meincke L."/>
            <person name="Pati A."/>
            <person name="Petersen J."/>
            <person name="Piekarski T."/>
            <person name="Pommerenke C."/>
            <person name="Pradella S."/>
            <person name="Pukall R."/>
            <person name="Rabus R."/>
            <person name="Stackebrandt E."/>
            <person name="Thole S."/>
            <person name="Thompson L."/>
            <person name="Tielen P."/>
            <person name="Tomasch J."/>
            <person name="von Jan M."/>
            <person name="Wanphrut N."/>
            <person name="Wichels A."/>
            <person name="Zech H."/>
            <person name="Simon M."/>
        </authorList>
    </citation>
    <scope>NUCLEOTIDE SEQUENCE [LARGE SCALE GENOMIC DNA]</scope>
    <source>
        <strain evidence="3">DSM 16493 / NCIMB 14021 / DFL 12</strain>
    </source>
</reference>
<dbReference type="KEGG" id="dsh:Dshi_0215"/>
<protein>
    <recommendedName>
        <fullName evidence="1">DUF6473 domain-containing protein</fullName>
    </recommendedName>
</protein>
<evidence type="ECO:0000313" key="2">
    <source>
        <dbReference type="EMBL" id="ABV91964.1"/>
    </source>
</evidence>
<dbReference type="STRING" id="398580.Dshi_0215"/>
<sequence length="285" mass="31238">MTYERHGVAPPESAPCFYPGLDMAFRGPERSLEGPYVTFLGGTSFYGKYAETAIPDRVEAVTGHACVNLGVMNAGLDLMRSDPMLSVAEKGAATVIELVAAQNMSNRFYRVHPRRNDRFVAPTRLLRKAFPELDLSEIHFTRHLLRLMQMTSPARFETVVEELRASWVEGMCALLRALEGPRILLWLVPKPAEGTDRMAQEPFLVDRAAVHAVSELADSVVEVRETAALRARGFAGMQVPDTHARILSALPRAALLDEAALSLLDPLHRIGIGPGRAGVQETLAG</sequence>
<dbReference type="HOGENOM" id="CLU_088208_0_0_5"/>
<dbReference type="Proteomes" id="UP000006833">
    <property type="component" value="Chromosome"/>
</dbReference>